<sequence length="26" mass="2882">MKTISPTRGLGISDCLIMSKEYTSFC</sequence>
<proteinExistence type="predicted"/>
<dbReference type="EMBL" id="GBRH01229857">
    <property type="protein sequence ID" value="JAD68038.1"/>
    <property type="molecule type" value="Transcribed_RNA"/>
</dbReference>
<organism evidence="1">
    <name type="scientific">Arundo donax</name>
    <name type="common">Giant reed</name>
    <name type="synonym">Donax arundinaceus</name>
    <dbReference type="NCBI Taxonomy" id="35708"/>
    <lineage>
        <taxon>Eukaryota</taxon>
        <taxon>Viridiplantae</taxon>
        <taxon>Streptophyta</taxon>
        <taxon>Embryophyta</taxon>
        <taxon>Tracheophyta</taxon>
        <taxon>Spermatophyta</taxon>
        <taxon>Magnoliopsida</taxon>
        <taxon>Liliopsida</taxon>
        <taxon>Poales</taxon>
        <taxon>Poaceae</taxon>
        <taxon>PACMAD clade</taxon>
        <taxon>Arundinoideae</taxon>
        <taxon>Arundineae</taxon>
        <taxon>Arundo</taxon>
    </lineage>
</organism>
<protein>
    <submittedName>
        <fullName evidence="1">Uncharacterized protein</fullName>
    </submittedName>
</protein>
<evidence type="ECO:0000313" key="1">
    <source>
        <dbReference type="EMBL" id="JAD68038.1"/>
    </source>
</evidence>
<reference evidence="1" key="2">
    <citation type="journal article" date="2015" name="Data Brief">
        <title>Shoot transcriptome of the giant reed, Arundo donax.</title>
        <authorList>
            <person name="Barrero R.A."/>
            <person name="Guerrero F.D."/>
            <person name="Moolhuijzen P."/>
            <person name="Goolsby J.A."/>
            <person name="Tidwell J."/>
            <person name="Bellgard S.E."/>
            <person name="Bellgard M.I."/>
        </authorList>
    </citation>
    <scope>NUCLEOTIDE SEQUENCE</scope>
    <source>
        <tissue evidence="1">Shoot tissue taken approximately 20 cm above the soil surface</tissue>
    </source>
</reference>
<name>A0A0A9C0Q6_ARUDO</name>
<dbReference type="AlphaFoldDB" id="A0A0A9C0Q6"/>
<accession>A0A0A9C0Q6</accession>
<reference evidence="1" key="1">
    <citation type="submission" date="2014-09" db="EMBL/GenBank/DDBJ databases">
        <authorList>
            <person name="Magalhaes I.L.F."/>
            <person name="Oliveira U."/>
            <person name="Santos F.R."/>
            <person name="Vidigal T.H.D.A."/>
            <person name="Brescovit A.D."/>
            <person name="Santos A.J."/>
        </authorList>
    </citation>
    <scope>NUCLEOTIDE SEQUENCE</scope>
    <source>
        <tissue evidence="1">Shoot tissue taken approximately 20 cm above the soil surface</tissue>
    </source>
</reference>